<sequence length="285" mass="33571">MNSNHIYTDIKISTKTIHSNASRSHKHNYFELIYVLEGKGVHIINKNHYDFSKGNLFLLTPEDIHNFDVKETTTFCFIDFTESFFVENPKKKSGKAELSGFFKKLEYVFHNHHNTNGNIITGNDELIYEVLINKLIDEEQNNRQYKHIIVQNIVFLLLNLVARNIQENIIVHSQLENPKNKVYEIITYIQQNIYEKDLIKIKPLATHFNKSPDHLGRYFKRETGRTIKNYINDYKTELIKTRLKYSNLSISEIADELNFTDGSHLNKIFKRAYGKTAYQFKESID</sequence>
<dbReference type="OrthoDB" id="636258at2"/>
<dbReference type="SUPFAM" id="SSF46689">
    <property type="entry name" value="Homeodomain-like"/>
    <property type="match status" value="1"/>
</dbReference>
<evidence type="ECO:0000256" key="1">
    <source>
        <dbReference type="ARBA" id="ARBA00023015"/>
    </source>
</evidence>
<dbReference type="GO" id="GO:0003700">
    <property type="term" value="F:DNA-binding transcription factor activity"/>
    <property type="evidence" value="ECO:0007669"/>
    <property type="project" value="InterPro"/>
</dbReference>
<dbReference type="InterPro" id="IPR018060">
    <property type="entry name" value="HTH_AraC"/>
</dbReference>
<dbReference type="InterPro" id="IPR037923">
    <property type="entry name" value="HTH-like"/>
</dbReference>
<dbReference type="Pfam" id="PF02311">
    <property type="entry name" value="AraC_binding"/>
    <property type="match status" value="1"/>
</dbReference>
<organism evidence="4 5">
    <name type="scientific">Maribacter cobaltidurans</name>
    <dbReference type="NCBI Taxonomy" id="1178778"/>
    <lineage>
        <taxon>Bacteria</taxon>
        <taxon>Pseudomonadati</taxon>
        <taxon>Bacteroidota</taxon>
        <taxon>Flavobacteriia</taxon>
        <taxon>Flavobacteriales</taxon>
        <taxon>Flavobacteriaceae</taxon>
        <taxon>Maribacter</taxon>
    </lineage>
</organism>
<dbReference type="InterPro" id="IPR003313">
    <property type="entry name" value="AraC-bd"/>
</dbReference>
<dbReference type="SMART" id="SM00342">
    <property type="entry name" value="HTH_ARAC"/>
    <property type="match status" value="1"/>
</dbReference>
<dbReference type="Gene3D" id="1.10.10.60">
    <property type="entry name" value="Homeodomain-like"/>
    <property type="match status" value="2"/>
</dbReference>
<proteinExistence type="predicted"/>
<dbReference type="InterPro" id="IPR014710">
    <property type="entry name" value="RmlC-like_jellyroll"/>
</dbReference>
<accession>A0A223V8L9</accession>
<dbReference type="Gene3D" id="2.60.120.10">
    <property type="entry name" value="Jelly Rolls"/>
    <property type="match status" value="1"/>
</dbReference>
<dbReference type="Proteomes" id="UP000215244">
    <property type="component" value="Chromosome"/>
</dbReference>
<keyword evidence="3" id="KW-0804">Transcription</keyword>
<dbReference type="PANTHER" id="PTHR43280">
    <property type="entry name" value="ARAC-FAMILY TRANSCRIPTIONAL REGULATOR"/>
    <property type="match status" value="1"/>
</dbReference>
<evidence type="ECO:0000256" key="3">
    <source>
        <dbReference type="ARBA" id="ARBA00023163"/>
    </source>
</evidence>
<keyword evidence="2" id="KW-0238">DNA-binding</keyword>
<dbReference type="SUPFAM" id="SSF51215">
    <property type="entry name" value="Regulatory protein AraC"/>
    <property type="match status" value="1"/>
</dbReference>
<evidence type="ECO:0000313" key="4">
    <source>
        <dbReference type="EMBL" id="ASV31597.1"/>
    </source>
</evidence>
<reference evidence="4 5" key="1">
    <citation type="submission" date="2017-08" db="EMBL/GenBank/DDBJ databases">
        <title>The complete genome sequence of Maribacter sp. B1, isolated from deep-sea sediment.</title>
        <authorList>
            <person name="Wu Y.-H."/>
            <person name="Cheng H."/>
            <person name="Xu X.-W."/>
        </authorList>
    </citation>
    <scope>NUCLEOTIDE SEQUENCE [LARGE SCALE GENOMIC DNA]</scope>
    <source>
        <strain evidence="4 5">B1</strain>
    </source>
</reference>
<dbReference type="EMBL" id="CP022957">
    <property type="protein sequence ID" value="ASV31597.1"/>
    <property type="molecule type" value="Genomic_DNA"/>
</dbReference>
<dbReference type="PANTHER" id="PTHR43280:SF34">
    <property type="entry name" value="ARAC-FAMILY TRANSCRIPTIONAL REGULATOR"/>
    <property type="match status" value="1"/>
</dbReference>
<dbReference type="RefSeq" id="WP_094998199.1">
    <property type="nucleotide sequence ID" value="NZ_BMJL01000013.1"/>
</dbReference>
<protein>
    <submittedName>
        <fullName evidence="4">Uncharacterized protein</fullName>
    </submittedName>
</protein>
<evidence type="ECO:0000256" key="2">
    <source>
        <dbReference type="ARBA" id="ARBA00023125"/>
    </source>
</evidence>
<keyword evidence="5" id="KW-1185">Reference proteome</keyword>
<dbReference type="GO" id="GO:0043565">
    <property type="term" value="F:sequence-specific DNA binding"/>
    <property type="evidence" value="ECO:0007669"/>
    <property type="project" value="InterPro"/>
</dbReference>
<evidence type="ECO:0000313" key="5">
    <source>
        <dbReference type="Proteomes" id="UP000215244"/>
    </source>
</evidence>
<dbReference type="AlphaFoldDB" id="A0A223V8L9"/>
<gene>
    <name evidence="4" type="ORF">CJ263_16010</name>
</gene>
<dbReference type="PROSITE" id="PS01124">
    <property type="entry name" value="HTH_ARAC_FAMILY_2"/>
    <property type="match status" value="1"/>
</dbReference>
<dbReference type="Pfam" id="PF12833">
    <property type="entry name" value="HTH_18"/>
    <property type="match status" value="1"/>
</dbReference>
<keyword evidence="1" id="KW-0805">Transcription regulation</keyword>
<name>A0A223V8L9_9FLAO</name>
<dbReference type="KEGG" id="marb:CJ263_16010"/>
<dbReference type="InterPro" id="IPR009057">
    <property type="entry name" value="Homeodomain-like_sf"/>
</dbReference>